<dbReference type="PROSITE" id="PS50222">
    <property type="entry name" value="EF_HAND_2"/>
    <property type="match status" value="1"/>
</dbReference>
<dbReference type="EMBL" id="CAUEEQ010013321">
    <property type="protein sequence ID" value="CAJ0937271.1"/>
    <property type="molecule type" value="Genomic_DNA"/>
</dbReference>
<dbReference type="Proteomes" id="UP001176940">
    <property type="component" value="Unassembled WGS sequence"/>
</dbReference>
<sequence>MAVVESAVYNLLGVFHKYSAKEGDNLTLNRSELATLLESELPCCYRIPEAFINSLPGSLLKTPIMGKTSDLTDVKKAIIDTLKQEGKTQKEISQQIGCSQSAVSRHLNGKSVGRKQCGRKRCTTRRGDRTLRKIVEKDRFQTLGNLRKQWTESGVETSRATVHRRVQEMGYRCRIPQVKPLLNHKQLQRCLTWATEKQHWTVAKWSQVLFSDESKFCMSFGNQGARVWRKTGEKEMPKCLKSSVKYPQSVMVWGAMSAAGVGPLCFIKGRVNAASYQEILEHFMLPSAEMLYGDEDFIFQHDLAPAHSAKTTGLIPFSDDAMRMLDLDGDGEVDFMEFIEFITEVTTELQNMYIQNVLKYKR</sequence>
<comment type="caution">
    <text evidence="4">The sequence shown here is derived from an EMBL/GenBank/DDBJ whole genome shotgun (WGS) entry which is preliminary data.</text>
</comment>
<evidence type="ECO:0000259" key="3">
    <source>
        <dbReference type="PROSITE" id="PS50222"/>
    </source>
</evidence>
<dbReference type="PANTHER" id="PTHR23022">
    <property type="entry name" value="TRANSPOSABLE ELEMENT-RELATED"/>
    <property type="match status" value="1"/>
</dbReference>
<feature type="domain" description="EF-hand" evidence="3">
    <location>
        <begin position="313"/>
        <end position="348"/>
    </location>
</feature>
<dbReference type="Gene3D" id="1.10.238.10">
    <property type="entry name" value="EF-hand"/>
    <property type="match status" value="1"/>
</dbReference>
<evidence type="ECO:0000313" key="5">
    <source>
        <dbReference type="Proteomes" id="UP001176940"/>
    </source>
</evidence>
<dbReference type="InterPro" id="IPR013787">
    <property type="entry name" value="S100_Ca-bd_sub"/>
</dbReference>
<dbReference type="InterPro" id="IPR011992">
    <property type="entry name" value="EF-hand-dom_pair"/>
</dbReference>
<dbReference type="CDD" id="cd00090">
    <property type="entry name" value="HTH_ARSR"/>
    <property type="match status" value="1"/>
</dbReference>
<dbReference type="PANTHER" id="PTHR23022:SF134">
    <property type="entry name" value="TRANSPOSABLE ELEMENT TC1 TRANSPOSASE"/>
    <property type="match status" value="1"/>
</dbReference>
<keyword evidence="5" id="KW-1185">Reference proteome</keyword>
<reference evidence="4" key="1">
    <citation type="submission" date="2023-07" db="EMBL/GenBank/DDBJ databases">
        <authorList>
            <person name="Stuckert A."/>
        </authorList>
    </citation>
    <scope>NUCLEOTIDE SEQUENCE</scope>
</reference>
<dbReference type="SMART" id="SM00054">
    <property type="entry name" value="EFh"/>
    <property type="match status" value="1"/>
</dbReference>
<dbReference type="InterPro" id="IPR052338">
    <property type="entry name" value="Transposase_5"/>
</dbReference>
<dbReference type="InterPro" id="IPR002492">
    <property type="entry name" value="Transposase_Tc1-like"/>
</dbReference>
<accession>A0ABN9LD32</accession>
<dbReference type="SUPFAM" id="SSF47473">
    <property type="entry name" value="EF-hand"/>
    <property type="match status" value="1"/>
</dbReference>
<protein>
    <recommendedName>
        <fullName evidence="3">EF-hand domain-containing protein</fullName>
    </recommendedName>
</protein>
<proteinExistence type="predicted"/>
<dbReference type="Pfam" id="PF01498">
    <property type="entry name" value="HTH_Tnp_Tc3_2"/>
    <property type="match status" value="1"/>
</dbReference>
<dbReference type="InterPro" id="IPR018247">
    <property type="entry name" value="EF_Hand_1_Ca_BS"/>
</dbReference>
<dbReference type="InterPro" id="IPR002048">
    <property type="entry name" value="EF_hand_dom"/>
</dbReference>
<dbReference type="InterPro" id="IPR036397">
    <property type="entry name" value="RNaseH_sf"/>
</dbReference>
<name>A0ABN9LD32_9NEOB</name>
<keyword evidence="2" id="KW-0106">Calcium</keyword>
<keyword evidence="1" id="KW-0479">Metal-binding</keyword>
<dbReference type="SUPFAM" id="SSF46689">
    <property type="entry name" value="Homeodomain-like"/>
    <property type="match status" value="1"/>
</dbReference>
<evidence type="ECO:0000256" key="1">
    <source>
        <dbReference type="ARBA" id="ARBA00022723"/>
    </source>
</evidence>
<dbReference type="Gene3D" id="3.30.420.10">
    <property type="entry name" value="Ribonuclease H-like superfamily/Ribonuclease H"/>
    <property type="match status" value="1"/>
</dbReference>
<organism evidence="4 5">
    <name type="scientific">Ranitomeya imitator</name>
    <name type="common">mimic poison frog</name>
    <dbReference type="NCBI Taxonomy" id="111125"/>
    <lineage>
        <taxon>Eukaryota</taxon>
        <taxon>Metazoa</taxon>
        <taxon>Chordata</taxon>
        <taxon>Craniata</taxon>
        <taxon>Vertebrata</taxon>
        <taxon>Euteleostomi</taxon>
        <taxon>Amphibia</taxon>
        <taxon>Batrachia</taxon>
        <taxon>Anura</taxon>
        <taxon>Neobatrachia</taxon>
        <taxon>Hyloidea</taxon>
        <taxon>Dendrobatidae</taxon>
        <taxon>Dendrobatinae</taxon>
        <taxon>Ranitomeya</taxon>
    </lineage>
</organism>
<dbReference type="InterPro" id="IPR011991">
    <property type="entry name" value="ArsR-like_HTH"/>
</dbReference>
<gene>
    <name evidence="4" type="ORF">RIMI_LOCUS7125021</name>
</gene>
<dbReference type="PROSITE" id="PS00018">
    <property type="entry name" value="EF_HAND_1"/>
    <property type="match status" value="1"/>
</dbReference>
<evidence type="ECO:0000313" key="4">
    <source>
        <dbReference type="EMBL" id="CAJ0937271.1"/>
    </source>
</evidence>
<dbReference type="Gene3D" id="1.10.10.60">
    <property type="entry name" value="Homeodomain-like"/>
    <property type="match status" value="1"/>
</dbReference>
<dbReference type="SMART" id="SM01394">
    <property type="entry name" value="S_100"/>
    <property type="match status" value="1"/>
</dbReference>
<dbReference type="Pfam" id="PF01023">
    <property type="entry name" value="S_100"/>
    <property type="match status" value="1"/>
</dbReference>
<evidence type="ECO:0000256" key="2">
    <source>
        <dbReference type="ARBA" id="ARBA00022837"/>
    </source>
</evidence>
<dbReference type="InterPro" id="IPR009057">
    <property type="entry name" value="Homeodomain-like_sf"/>
</dbReference>